<dbReference type="AlphaFoldDB" id="A0A820F6E9"/>
<evidence type="ECO:0000256" key="2">
    <source>
        <dbReference type="ARBA" id="ARBA00022737"/>
    </source>
</evidence>
<dbReference type="GO" id="GO:0016887">
    <property type="term" value="F:ATP hydrolysis activity"/>
    <property type="evidence" value="ECO:0007669"/>
    <property type="project" value="InterPro"/>
</dbReference>
<dbReference type="InterPro" id="IPR026082">
    <property type="entry name" value="ABCA"/>
</dbReference>
<evidence type="ECO:0000313" key="5">
    <source>
        <dbReference type="EMBL" id="CAF4257350.1"/>
    </source>
</evidence>
<evidence type="ECO:0000313" key="6">
    <source>
        <dbReference type="Proteomes" id="UP000663881"/>
    </source>
</evidence>
<keyword evidence="1" id="KW-0813">Transport</keyword>
<feature type="non-terminal residue" evidence="5">
    <location>
        <position position="1"/>
    </location>
</feature>
<keyword evidence="2" id="KW-0677">Repeat</keyword>
<proteinExistence type="predicted"/>
<evidence type="ECO:0000256" key="3">
    <source>
        <dbReference type="SAM" id="Phobius"/>
    </source>
</evidence>
<feature type="domain" description="ABC transporter" evidence="4">
    <location>
        <begin position="178"/>
        <end position="307"/>
    </location>
</feature>
<dbReference type="EMBL" id="CAJOAY010012835">
    <property type="protein sequence ID" value="CAF4257350.1"/>
    <property type="molecule type" value="Genomic_DNA"/>
</dbReference>
<dbReference type="Proteomes" id="UP000663881">
    <property type="component" value="Unassembled WGS sequence"/>
</dbReference>
<dbReference type="CDD" id="cd03263">
    <property type="entry name" value="ABC_subfamily_A"/>
    <property type="match status" value="1"/>
</dbReference>
<organism evidence="5 6">
    <name type="scientific">Adineta steineri</name>
    <dbReference type="NCBI Taxonomy" id="433720"/>
    <lineage>
        <taxon>Eukaryota</taxon>
        <taxon>Metazoa</taxon>
        <taxon>Spiralia</taxon>
        <taxon>Gnathifera</taxon>
        <taxon>Rotifera</taxon>
        <taxon>Eurotatoria</taxon>
        <taxon>Bdelloidea</taxon>
        <taxon>Adinetida</taxon>
        <taxon>Adinetidae</taxon>
        <taxon>Adineta</taxon>
    </lineage>
</organism>
<dbReference type="PANTHER" id="PTHR19229">
    <property type="entry name" value="ATP-BINDING CASSETTE TRANSPORTER SUBFAMILY A ABCA"/>
    <property type="match status" value="1"/>
</dbReference>
<feature type="transmembrane region" description="Helical" evidence="3">
    <location>
        <begin position="12"/>
        <end position="36"/>
    </location>
</feature>
<evidence type="ECO:0000259" key="4">
    <source>
        <dbReference type="Pfam" id="PF00005"/>
    </source>
</evidence>
<gene>
    <name evidence="5" type="ORF">OKA104_LOCUS43934</name>
</gene>
<dbReference type="Pfam" id="PF00005">
    <property type="entry name" value="ABC_tran"/>
    <property type="match status" value="1"/>
</dbReference>
<keyword evidence="3" id="KW-0812">Transmembrane</keyword>
<dbReference type="GO" id="GO:0016020">
    <property type="term" value="C:membrane"/>
    <property type="evidence" value="ECO:0007669"/>
    <property type="project" value="InterPro"/>
</dbReference>
<dbReference type="InterPro" id="IPR027417">
    <property type="entry name" value="P-loop_NTPase"/>
</dbReference>
<comment type="caution">
    <text evidence="5">The sequence shown here is derived from an EMBL/GenBank/DDBJ whole genome shotgun (WGS) entry which is preliminary data.</text>
</comment>
<dbReference type="PANTHER" id="PTHR19229:SF36">
    <property type="entry name" value="ATP-BINDING CASSETTE SUB-FAMILY A MEMBER 2"/>
    <property type="match status" value="1"/>
</dbReference>
<keyword evidence="3" id="KW-0472">Membrane</keyword>
<dbReference type="SUPFAM" id="SSF52540">
    <property type="entry name" value="P-loop containing nucleoside triphosphate hydrolases"/>
    <property type="match status" value="1"/>
</dbReference>
<dbReference type="GO" id="GO:0140359">
    <property type="term" value="F:ABC-type transporter activity"/>
    <property type="evidence" value="ECO:0007669"/>
    <property type="project" value="InterPro"/>
</dbReference>
<dbReference type="Gene3D" id="3.40.50.300">
    <property type="entry name" value="P-loop containing nucleotide triphosphate hydrolases"/>
    <property type="match status" value="1"/>
</dbReference>
<dbReference type="GO" id="GO:0005524">
    <property type="term" value="F:ATP binding"/>
    <property type="evidence" value="ECO:0007669"/>
    <property type="project" value="InterPro"/>
</dbReference>
<sequence>MYPINYFFQTPSTGFVLISCINIFIGIITTISTFTLDSFDDEPDLVRVNNILKKIFLIFPHYCLGRGLFDMSITYQTNAISTKYIIGYVSTSPFQMSIVGQNLLALFLQGIIFFIFTILVQYRFFIPDRGCIHMSTNIKSSNEDNDVATERERIYNDSNNTSNDILRMVDLVKIYGWLFGINGSGKSTTFKMLTGEISMTDGNAYINNYSVIKQLDKVRENIGYCPQFDALDSLLTAREHLYFYARLRGIKEKNISFIVDCLLKRLGLTLWADRPVKHYSGGNKRKLSTAISIIGNPSIIFMDEPTTGMDVRAKRFLWNCILTLTRQDQKSVI</sequence>
<feature type="transmembrane region" description="Helical" evidence="3">
    <location>
        <begin position="103"/>
        <end position="125"/>
    </location>
</feature>
<evidence type="ECO:0000256" key="1">
    <source>
        <dbReference type="ARBA" id="ARBA00022448"/>
    </source>
</evidence>
<dbReference type="GO" id="GO:0005319">
    <property type="term" value="F:lipid transporter activity"/>
    <property type="evidence" value="ECO:0007669"/>
    <property type="project" value="TreeGrafter"/>
</dbReference>
<keyword evidence="3" id="KW-1133">Transmembrane helix</keyword>
<name>A0A820F6E9_9BILA</name>
<dbReference type="InterPro" id="IPR003439">
    <property type="entry name" value="ABC_transporter-like_ATP-bd"/>
</dbReference>
<accession>A0A820F6E9</accession>
<reference evidence="5" key="1">
    <citation type="submission" date="2021-02" db="EMBL/GenBank/DDBJ databases">
        <authorList>
            <person name="Nowell W R."/>
        </authorList>
    </citation>
    <scope>NUCLEOTIDE SEQUENCE</scope>
</reference>
<protein>
    <recommendedName>
        <fullName evidence="4">ABC transporter domain-containing protein</fullName>
    </recommendedName>
</protein>